<protein>
    <submittedName>
        <fullName evidence="1">Uncharacterized protein</fullName>
    </submittedName>
</protein>
<name>A0A382TDP1_9ZZZZ</name>
<feature type="non-terminal residue" evidence="1">
    <location>
        <position position="1"/>
    </location>
</feature>
<organism evidence="1">
    <name type="scientific">marine metagenome</name>
    <dbReference type="NCBI Taxonomy" id="408172"/>
    <lineage>
        <taxon>unclassified sequences</taxon>
        <taxon>metagenomes</taxon>
        <taxon>ecological metagenomes</taxon>
    </lineage>
</organism>
<dbReference type="EMBL" id="UINC01135783">
    <property type="protein sequence ID" value="SVD20143.1"/>
    <property type="molecule type" value="Genomic_DNA"/>
</dbReference>
<gene>
    <name evidence="1" type="ORF">METZ01_LOCUS372997</name>
</gene>
<dbReference type="AlphaFoldDB" id="A0A382TDP1"/>
<accession>A0A382TDP1</accession>
<evidence type="ECO:0000313" key="1">
    <source>
        <dbReference type="EMBL" id="SVD20143.1"/>
    </source>
</evidence>
<reference evidence="1" key="1">
    <citation type="submission" date="2018-05" db="EMBL/GenBank/DDBJ databases">
        <authorList>
            <person name="Lanie J.A."/>
            <person name="Ng W.-L."/>
            <person name="Kazmierczak K.M."/>
            <person name="Andrzejewski T.M."/>
            <person name="Davidsen T.M."/>
            <person name="Wayne K.J."/>
            <person name="Tettelin H."/>
            <person name="Glass J.I."/>
            <person name="Rusch D."/>
            <person name="Podicherti R."/>
            <person name="Tsui H.-C.T."/>
            <person name="Winkler M.E."/>
        </authorList>
    </citation>
    <scope>NUCLEOTIDE SEQUENCE</scope>
</reference>
<proteinExistence type="predicted"/>
<sequence length="109" mass="11962">VDESQETTGKCLTALSGSCEVVPDGTTYRIDIHQLALAGEDYSNGKSKVFGSKYGLSSFQNWTNRAKGDKVDGDGRPRKNPVRIIADKEYDSDPLGERLLKRAIELICP</sequence>